<name>A0A8H3G0F5_9LECA</name>
<dbReference type="InterPro" id="IPR038883">
    <property type="entry name" value="AN11006-like"/>
</dbReference>
<comment type="caution">
    <text evidence="1">The sequence shown here is derived from an EMBL/GenBank/DDBJ whole genome shotgun (WGS) entry which is preliminary data.</text>
</comment>
<dbReference type="OrthoDB" id="62952at2759"/>
<sequence length="284" mass="31686">MPRSTKYRQREPNGRFLSSHARVTPGTTQHTASLLALPPELRVAIYKNLFRATNKHTLRRPTEITTTTATPNIKLINTSILTTCKAIHTEAAPHFYASRTFHASTPRDTLSHQPITISLSHLPWLHHLSISHTLTTQSYPQTDATLAPHIRLITAHCTKLRTFTLHLIPGCEHLTARNMPLSLTPPHNTGETAIALRALRPRLDRLTVVLFGGWHTLLDLRAAIADSEHWVEGRRGGGWPGLSLDEAQRDTVGVQQRRYAVAGGGDVVHPHFQCVRAFHCFKGL</sequence>
<gene>
    <name evidence="1" type="ORF">IMSHALPRED_009672</name>
</gene>
<dbReference type="PANTHER" id="PTHR42085">
    <property type="entry name" value="F-BOX DOMAIN-CONTAINING PROTEIN"/>
    <property type="match status" value="1"/>
</dbReference>
<keyword evidence="2" id="KW-1185">Reference proteome</keyword>
<dbReference type="Proteomes" id="UP000664534">
    <property type="component" value="Unassembled WGS sequence"/>
</dbReference>
<proteinExistence type="predicted"/>
<organism evidence="1 2">
    <name type="scientific">Imshaugia aleurites</name>
    <dbReference type="NCBI Taxonomy" id="172621"/>
    <lineage>
        <taxon>Eukaryota</taxon>
        <taxon>Fungi</taxon>
        <taxon>Dikarya</taxon>
        <taxon>Ascomycota</taxon>
        <taxon>Pezizomycotina</taxon>
        <taxon>Lecanoromycetes</taxon>
        <taxon>OSLEUM clade</taxon>
        <taxon>Lecanoromycetidae</taxon>
        <taxon>Lecanorales</taxon>
        <taxon>Lecanorineae</taxon>
        <taxon>Parmeliaceae</taxon>
        <taxon>Imshaugia</taxon>
    </lineage>
</organism>
<evidence type="ECO:0000313" key="2">
    <source>
        <dbReference type="Proteomes" id="UP000664534"/>
    </source>
</evidence>
<evidence type="ECO:0000313" key="1">
    <source>
        <dbReference type="EMBL" id="CAF9934309.1"/>
    </source>
</evidence>
<protein>
    <submittedName>
        <fullName evidence="1">Uncharacterized protein</fullName>
    </submittedName>
</protein>
<accession>A0A8H3G0F5</accession>
<dbReference type="AlphaFoldDB" id="A0A8H3G0F5"/>
<dbReference type="EMBL" id="CAJPDT010000075">
    <property type="protein sequence ID" value="CAF9934309.1"/>
    <property type="molecule type" value="Genomic_DNA"/>
</dbReference>
<dbReference type="PANTHER" id="PTHR42085:SF2">
    <property type="entry name" value="F-BOX DOMAIN-CONTAINING PROTEIN"/>
    <property type="match status" value="1"/>
</dbReference>
<reference evidence="1" key="1">
    <citation type="submission" date="2021-03" db="EMBL/GenBank/DDBJ databases">
        <authorList>
            <person name="Tagirdzhanova G."/>
        </authorList>
    </citation>
    <scope>NUCLEOTIDE SEQUENCE</scope>
</reference>